<evidence type="ECO:0000313" key="2">
    <source>
        <dbReference type="Proteomes" id="UP000555448"/>
    </source>
</evidence>
<keyword evidence="2" id="KW-1185">Reference proteome</keyword>
<organism evidence="1 2">
    <name type="scientific">Novosphingobium chloroacetimidivorans</name>
    <dbReference type="NCBI Taxonomy" id="1428314"/>
    <lineage>
        <taxon>Bacteria</taxon>
        <taxon>Pseudomonadati</taxon>
        <taxon>Pseudomonadota</taxon>
        <taxon>Alphaproteobacteria</taxon>
        <taxon>Sphingomonadales</taxon>
        <taxon>Sphingomonadaceae</taxon>
        <taxon>Novosphingobium</taxon>
    </lineage>
</organism>
<proteinExistence type="predicted"/>
<reference evidence="1 2" key="1">
    <citation type="submission" date="2020-08" db="EMBL/GenBank/DDBJ databases">
        <title>Functional genomics of gut bacteria from endangered species of beetles.</title>
        <authorList>
            <person name="Carlos-Shanley C."/>
        </authorList>
    </citation>
    <scope>NUCLEOTIDE SEQUENCE [LARGE SCALE GENOMIC DNA]</scope>
    <source>
        <strain evidence="1 2">S00245</strain>
    </source>
</reference>
<protein>
    <submittedName>
        <fullName evidence="1">Uncharacterized protein</fullName>
    </submittedName>
</protein>
<accession>A0A7W7NY37</accession>
<dbReference type="AlphaFoldDB" id="A0A7W7NY37"/>
<evidence type="ECO:0000313" key="1">
    <source>
        <dbReference type="EMBL" id="MBB4861066.1"/>
    </source>
</evidence>
<sequence>MQFIEVKVDGLWRRVSVDDWWKLGKEPKRCASCHGPVHITQDHS</sequence>
<dbReference type="Proteomes" id="UP000555448">
    <property type="component" value="Unassembled WGS sequence"/>
</dbReference>
<name>A0A7W7NY37_9SPHN</name>
<feature type="non-terminal residue" evidence="1">
    <location>
        <position position="44"/>
    </location>
</feature>
<comment type="caution">
    <text evidence="1">The sequence shown here is derived from an EMBL/GenBank/DDBJ whole genome shotgun (WGS) entry which is preliminary data.</text>
</comment>
<gene>
    <name evidence="1" type="ORF">HNO88_004414</name>
</gene>
<dbReference type="EMBL" id="JACHLR010000051">
    <property type="protein sequence ID" value="MBB4861066.1"/>
    <property type="molecule type" value="Genomic_DNA"/>
</dbReference>